<evidence type="ECO:0000313" key="1">
    <source>
        <dbReference type="EMBL" id="DAE10315.1"/>
    </source>
</evidence>
<accession>A0A8S5PV02</accession>
<proteinExistence type="predicted"/>
<dbReference type="EMBL" id="BK015507">
    <property type="protein sequence ID" value="DAE10315.1"/>
    <property type="molecule type" value="Genomic_DNA"/>
</dbReference>
<name>A0A8S5PV02_9CAUD</name>
<reference evidence="1" key="1">
    <citation type="journal article" date="2021" name="Proc. Natl. Acad. Sci. U.S.A.">
        <title>A Catalog of Tens of Thousands of Viruses from Human Metagenomes Reveals Hidden Associations with Chronic Diseases.</title>
        <authorList>
            <person name="Tisza M.J."/>
            <person name="Buck C.B."/>
        </authorList>
    </citation>
    <scope>NUCLEOTIDE SEQUENCE</scope>
    <source>
        <strain evidence="1">Ct3es5</strain>
    </source>
</reference>
<protein>
    <submittedName>
        <fullName evidence="1">Uncharacterized protein</fullName>
    </submittedName>
</protein>
<organism evidence="1">
    <name type="scientific">Siphoviridae sp. ct3es5</name>
    <dbReference type="NCBI Taxonomy" id="2825322"/>
    <lineage>
        <taxon>Viruses</taxon>
        <taxon>Duplodnaviria</taxon>
        <taxon>Heunggongvirae</taxon>
        <taxon>Uroviricota</taxon>
        <taxon>Caudoviricetes</taxon>
    </lineage>
</organism>
<sequence length="66" mass="7208">MTARVEPGSHFLLLKIFHAISNMPKSTVASNVSRARVSKSVIEHHPSSQLQAILQPRRCNFGGAVV</sequence>